<proteinExistence type="predicted"/>
<comment type="caution">
    <text evidence="1">The sequence shown here is derived from an EMBL/GenBank/DDBJ whole genome shotgun (WGS) entry which is preliminary data.</text>
</comment>
<sequence length="119" mass="14075">MQHIIKTALQQTFNYKTNKSIYNILVGKKSHQTFFDACSQQQLSLYHSLPLLKYPSFELFLEKINEFNAEMEIMLHPRYTFESMGQTFQAIQLLVQTMSNTKQHVFHFVPISQNNKIQE</sequence>
<organism evidence="1">
    <name type="scientific">Staphylococcus aureus</name>
    <dbReference type="NCBI Taxonomy" id="1280"/>
    <lineage>
        <taxon>Bacteria</taxon>
        <taxon>Bacillati</taxon>
        <taxon>Bacillota</taxon>
        <taxon>Bacilli</taxon>
        <taxon>Bacillales</taxon>
        <taxon>Staphylococcaceae</taxon>
        <taxon>Staphylococcus</taxon>
    </lineage>
</organism>
<gene>
    <name evidence="1" type="ORF">GF572_11445</name>
</gene>
<dbReference type="AlphaFoldDB" id="A0A6A8G0K3"/>
<feature type="non-terminal residue" evidence="1">
    <location>
        <position position="119"/>
    </location>
</feature>
<dbReference type="EMBL" id="WKIA01000162">
    <property type="protein sequence ID" value="MRV79089.1"/>
    <property type="molecule type" value="Genomic_DNA"/>
</dbReference>
<protein>
    <submittedName>
        <fullName evidence="1">Uncharacterized protein</fullName>
    </submittedName>
</protein>
<evidence type="ECO:0000313" key="1">
    <source>
        <dbReference type="EMBL" id="MRV79089.1"/>
    </source>
</evidence>
<name>A0A6A8G0K3_STAAU</name>
<reference evidence="1" key="1">
    <citation type="journal article" date="2018" name="Open Forum Infect. Dis.">
        <title>The Cefazolin Inoculum Effect Is Associated With Increased Mortality in Methicillin-Susceptible Staphylococcus aureus Bacteremia.</title>
        <authorList>
            <person name="Miller W.R."/>
            <person name="Seas C."/>
            <person name="Carvajal L.P."/>
            <person name="Diaz L."/>
            <person name="Echeverri A.M."/>
            <person name="Ferro C."/>
            <person name="Rios R."/>
            <person name="Porras P."/>
            <person name="Luna C."/>
            <person name="Gotuzzo E."/>
            <person name="Munita J.M."/>
            <person name="Nannini E."/>
            <person name="Carcamo C."/>
            <person name="Reyes J."/>
            <person name="Arias C.A."/>
        </authorList>
    </citation>
    <scope>NUCLEOTIDE SEQUENCE</scope>
    <source>
        <strain evidence="1">UA917</strain>
    </source>
</reference>
<accession>A0A6A8G0K3</accession>